<evidence type="ECO:0000256" key="4">
    <source>
        <dbReference type="ARBA" id="ARBA00022475"/>
    </source>
</evidence>
<dbReference type="InterPro" id="IPR017871">
    <property type="entry name" value="ABC_transporter-like_CS"/>
</dbReference>
<evidence type="ECO:0000256" key="3">
    <source>
        <dbReference type="ARBA" id="ARBA00022448"/>
    </source>
</evidence>
<evidence type="ECO:0000313" key="9">
    <source>
        <dbReference type="EMBL" id="MDF1586941.1"/>
    </source>
</evidence>
<feature type="domain" description="ABC transporter" evidence="8">
    <location>
        <begin position="9"/>
        <end position="257"/>
    </location>
</feature>
<dbReference type="InterPro" id="IPR027417">
    <property type="entry name" value="P-loop_NTPase"/>
</dbReference>
<comment type="similarity">
    <text evidence="2">Belongs to the ABC transporter superfamily.</text>
</comment>
<organism evidence="9 10">
    <name type="scientific">Marinimicrococcus flavescens</name>
    <dbReference type="NCBI Taxonomy" id="3031815"/>
    <lineage>
        <taxon>Bacteria</taxon>
        <taxon>Pseudomonadati</taxon>
        <taxon>Pseudomonadota</taxon>
        <taxon>Alphaproteobacteria</taxon>
        <taxon>Geminicoccales</taxon>
        <taxon>Geminicoccaceae</taxon>
        <taxon>Marinimicrococcus</taxon>
    </lineage>
</organism>
<dbReference type="GO" id="GO:0055085">
    <property type="term" value="P:transmembrane transport"/>
    <property type="evidence" value="ECO:0007669"/>
    <property type="project" value="UniProtKB-ARBA"/>
</dbReference>
<dbReference type="Pfam" id="PF08352">
    <property type="entry name" value="oligo_HPY"/>
    <property type="match status" value="1"/>
</dbReference>
<dbReference type="GO" id="GO:0015833">
    <property type="term" value="P:peptide transport"/>
    <property type="evidence" value="ECO:0007669"/>
    <property type="project" value="InterPro"/>
</dbReference>
<evidence type="ECO:0000256" key="6">
    <source>
        <dbReference type="ARBA" id="ARBA00022840"/>
    </source>
</evidence>
<dbReference type="EMBL" id="JARGEQ010000101">
    <property type="protein sequence ID" value="MDF1586941.1"/>
    <property type="molecule type" value="Genomic_DNA"/>
</dbReference>
<evidence type="ECO:0000259" key="8">
    <source>
        <dbReference type="PROSITE" id="PS50893"/>
    </source>
</evidence>
<keyword evidence="3" id="KW-0813">Transport</keyword>
<evidence type="ECO:0000256" key="7">
    <source>
        <dbReference type="ARBA" id="ARBA00023136"/>
    </source>
</evidence>
<evidence type="ECO:0000313" key="10">
    <source>
        <dbReference type="Proteomes" id="UP001301140"/>
    </source>
</evidence>
<dbReference type="CDD" id="cd03257">
    <property type="entry name" value="ABC_NikE_OppD_transporters"/>
    <property type="match status" value="1"/>
</dbReference>
<dbReference type="Gene3D" id="3.40.50.300">
    <property type="entry name" value="P-loop containing nucleotide triphosphate hydrolases"/>
    <property type="match status" value="1"/>
</dbReference>
<keyword evidence="10" id="KW-1185">Reference proteome</keyword>
<accession>A0AAP3XS04</accession>
<comment type="caution">
    <text evidence="9">The sequence shown here is derived from an EMBL/GenBank/DDBJ whole genome shotgun (WGS) entry which is preliminary data.</text>
</comment>
<dbReference type="InterPro" id="IPR050388">
    <property type="entry name" value="ABC_Ni/Peptide_Import"/>
</dbReference>
<dbReference type="PANTHER" id="PTHR43297">
    <property type="entry name" value="OLIGOPEPTIDE TRANSPORT ATP-BINDING PROTEIN APPD"/>
    <property type="match status" value="1"/>
</dbReference>
<dbReference type="GO" id="GO:0005524">
    <property type="term" value="F:ATP binding"/>
    <property type="evidence" value="ECO:0007669"/>
    <property type="project" value="UniProtKB-KW"/>
</dbReference>
<protein>
    <submittedName>
        <fullName evidence="9">ABC transporter ATP-binding protein</fullName>
    </submittedName>
</protein>
<dbReference type="NCBIfam" id="TIGR01727">
    <property type="entry name" value="oligo_HPY"/>
    <property type="match status" value="1"/>
</dbReference>
<dbReference type="PROSITE" id="PS00211">
    <property type="entry name" value="ABC_TRANSPORTER_1"/>
    <property type="match status" value="1"/>
</dbReference>
<dbReference type="PANTHER" id="PTHR43297:SF2">
    <property type="entry name" value="DIPEPTIDE TRANSPORT ATP-BINDING PROTEIN DPPD"/>
    <property type="match status" value="1"/>
</dbReference>
<evidence type="ECO:0000256" key="5">
    <source>
        <dbReference type="ARBA" id="ARBA00022741"/>
    </source>
</evidence>
<dbReference type="SUPFAM" id="SSF52540">
    <property type="entry name" value="P-loop containing nucleoside triphosphate hydrolases"/>
    <property type="match status" value="1"/>
</dbReference>
<keyword evidence="7" id="KW-0472">Membrane</keyword>
<dbReference type="FunFam" id="3.40.50.300:FF:000016">
    <property type="entry name" value="Oligopeptide ABC transporter ATP-binding component"/>
    <property type="match status" value="1"/>
</dbReference>
<dbReference type="Proteomes" id="UP001301140">
    <property type="component" value="Unassembled WGS sequence"/>
</dbReference>
<dbReference type="Pfam" id="PF00005">
    <property type="entry name" value="ABC_tran"/>
    <property type="match status" value="1"/>
</dbReference>
<dbReference type="GO" id="GO:0005886">
    <property type="term" value="C:plasma membrane"/>
    <property type="evidence" value="ECO:0007669"/>
    <property type="project" value="UniProtKB-SubCell"/>
</dbReference>
<comment type="subcellular location">
    <subcellularLocation>
        <location evidence="1">Cell inner membrane</location>
        <topology evidence="1">Peripheral membrane protein</topology>
    </subcellularLocation>
</comment>
<dbReference type="AlphaFoldDB" id="A0AAP3XS04"/>
<dbReference type="InterPro" id="IPR003439">
    <property type="entry name" value="ABC_transporter-like_ATP-bd"/>
</dbReference>
<dbReference type="SMART" id="SM00382">
    <property type="entry name" value="AAA"/>
    <property type="match status" value="1"/>
</dbReference>
<dbReference type="InterPro" id="IPR013563">
    <property type="entry name" value="Oligopep_ABC_C"/>
</dbReference>
<dbReference type="GO" id="GO:0016887">
    <property type="term" value="F:ATP hydrolysis activity"/>
    <property type="evidence" value="ECO:0007669"/>
    <property type="project" value="InterPro"/>
</dbReference>
<sequence>MSEPLLSVRNLKTVFKTEDGQFAAVDDVSFELNEGEVIGIVGESGSGKSVTALSIMGLVPNPPGRIAGGEIRFEGRNLLELPEREMRRLRGGRMAMIFQEPMTSLNPVFTVGDQLFEGIIEHEGVGKRAARDRAVELLDKVGIAAPAERLDQYPHQMSGGMRQRVMIAMALACNPKLLLADEPTTALDVTIQAQILDLLRELQEEFRMAVIMITHNLGVVAEFAHKVMVMYCGRAVETAPVGELFERPSHPYTQGLLRSIPHLDHEGARLRTIKGTVPSPFALPPGCRFAARCEHARPACAEAEPPMIGVVPDHEAACIRLTGYRHDLTRATEPVA</sequence>
<keyword evidence="5" id="KW-0547">Nucleotide-binding</keyword>
<proteinExistence type="inferred from homology"/>
<evidence type="ECO:0000256" key="2">
    <source>
        <dbReference type="ARBA" id="ARBA00005417"/>
    </source>
</evidence>
<dbReference type="RefSeq" id="WP_327789363.1">
    <property type="nucleotide sequence ID" value="NZ_JARGEQ010000101.1"/>
</dbReference>
<keyword evidence="4" id="KW-1003">Cell membrane</keyword>
<name>A0AAP3XS04_9PROT</name>
<keyword evidence="6 9" id="KW-0067">ATP-binding</keyword>
<reference evidence="9 10" key="1">
    <citation type="submission" date="2023-03" db="EMBL/GenBank/DDBJ databases">
        <title>YIM 152171 draft genome.</title>
        <authorList>
            <person name="Yang Z."/>
        </authorList>
    </citation>
    <scope>NUCLEOTIDE SEQUENCE [LARGE SCALE GENOMIC DNA]</scope>
    <source>
        <strain evidence="9 10">YIM 152171</strain>
    </source>
</reference>
<dbReference type="PROSITE" id="PS50893">
    <property type="entry name" value="ABC_TRANSPORTER_2"/>
    <property type="match status" value="1"/>
</dbReference>
<dbReference type="InterPro" id="IPR003593">
    <property type="entry name" value="AAA+_ATPase"/>
</dbReference>
<gene>
    <name evidence="9" type="ORF">PZ740_11190</name>
</gene>
<evidence type="ECO:0000256" key="1">
    <source>
        <dbReference type="ARBA" id="ARBA00004417"/>
    </source>
</evidence>